<reference evidence="6 9" key="2">
    <citation type="submission" date="2020-04" db="EMBL/GenBank/DDBJ databases">
        <title>Genomic analysis of gastric non-Helicobacter pylori Helicobacters isolated in Japan.</title>
        <authorList>
            <person name="Suzuki M."/>
            <person name="Rimbara E."/>
        </authorList>
    </citation>
    <scope>NUCLEOTIDE SEQUENCE [LARGE SCALE GENOMIC DNA]</scope>
    <source>
        <strain evidence="6 9">NHP19-0020</strain>
    </source>
</reference>
<dbReference type="PANTHER" id="PTHR43776">
    <property type="entry name" value="TRANSPORT ATP-BINDING PROTEIN"/>
    <property type="match status" value="1"/>
</dbReference>
<dbReference type="PROSITE" id="PS00211">
    <property type="entry name" value="ABC_TRANSPORTER_1"/>
    <property type="match status" value="1"/>
</dbReference>
<dbReference type="OrthoDB" id="9814623at2"/>
<evidence type="ECO:0000313" key="6">
    <source>
        <dbReference type="EMBL" id="BCD45644.1"/>
    </source>
</evidence>
<gene>
    <name evidence="7" type="primary">dppF_2</name>
    <name evidence="6" type="ORF">NHP190020_06830</name>
    <name evidence="7" type="ORF">SNTW_11460</name>
</gene>
<dbReference type="InterPro" id="IPR050319">
    <property type="entry name" value="ABC_transp_ATP-bind"/>
</dbReference>
<evidence type="ECO:0000256" key="4">
    <source>
        <dbReference type="ARBA" id="ARBA00022840"/>
    </source>
</evidence>
<keyword evidence="9" id="KW-1185">Reference proteome</keyword>
<feature type="domain" description="ABC transporter" evidence="5">
    <location>
        <begin position="2"/>
        <end position="241"/>
    </location>
</feature>
<dbReference type="GO" id="GO:0016887">
    <property type="term" value="F:ATP hydrolysis activity"/>
    <property type="evidence" value="ECO:0007669"/>
    <property type="project" value="InterPro"/>
</dbReference>
<dbReference type="GO" id="GO:0005524">
    <property type="term" value="F:ATP binding"/>
    <property type="evidence" value="ECO:0007669"/>
    <property type="project" value="UniProtKB-KW"/>
</dbReference>
<evidence type="ECO:0000259" key="5">
    <source>
        <dbReference type="PROSITE" id="PS50893"/>
    </source>
</evidence>
<evidence type="ECO:0000313" key="8">
    <source>
        <dbReference type="Proteomes" id="UP000317935"/>
    </source>
</evidence>
<dbReference type="FunFam" id="3.40.50.300:FF:000016">
    <property type="entry name" value="Oligopeptide ABC transporter ATP-binding component"/>
    <property type="match status" value="1"/>
</dbReference>
<dbReference type="InterPro" id="IPR017871">
    <property type="entry name" value="ABC_transporter-like_CS"/>
</dbReference>
<sequence>MLEVKNLYKSYGELVVLKGVSFAIQPQEILSLVGESGCGKSTVAKILVGIEKPSKGELLFEKKSMQQFSAKDWKAYRQSVQMIFQDPYSSLNPRWKVEDIIAEPLLLNTKLNKTERQKQVLEMMNQTGLKPEWAKRYPHQFSGGQRQRIGIARALMLKPRILICDEPVSALDVSIQAQILNLLLDLQAHLGLSYLFISHDLGVVEHISDRILVMEKGLIVEEGTVQAVIDTPKHPYTQKLLSAIPHLEKTQHFQEG</sequence>
<dbReference type="CDD" id="cd03257">
    <property type="entry name" value="ABC_NikE_OppD_transporters"/>
    <property type="match status" value="1"/>
</dbReference>
<dbReference type="InterPro" id="IPR027417">
    <property type="entry name" value="P-loop_NTPase"/>
</dbReference>
<reference evidence="7 8" key="1">
    <citation type="submission" date="2019-06" db="EMBL/GenBank/DDBJ databases">
        <title>Complete genome sequence of Helicobacter suis SNTW101c.</title>
        <authorList>
            <person name="Rimbara E."/>
            <person name="Suzuki M."/>
            <person name="Matsui H."/>
            <person name="Nakamura M."/>
            <person name="Mori S."/>
            <person name="Shibayama K."/>
        </authorList>
    </citation>
    <scope>NUCLEOTIDE SEQUENCE [LARGE SCALE GENOMIC DNA]</scope>
    <source>
        <strain evidence="7 8">SNTW101c</strain>
    </source>
</reference>
<comment type="similarity">
    <text evidence="1">Belongs to the ABC transporter superfamily.</text>
</comment>
<evidence type="ECO:0000256" key="2">
    <source>
        <dbReference type="ARBA" id="ARBA00022448"/>
    </source>
</evidence>
<dbReference type="InterPro" id="IPR003439">
    <property type="entry name" value="ABC_transporter-like_ATP-bd"/>
</dbReference>
<dbReference type="EMBL" id="AP019774">
    <property type="protein sequence ID" value="BCD70501.1"/>
    <property type="molecule type" value="Genomic_DNA"/>
</dbReference>
<evidence type="ECO:0000256" key="1">
    <source>
        <dbReference type="ARBA" id="ARBA00005417"/>
    </source>
</evidence>
<evidence type="ECO:0000313" key="7">
    <source>
        <dbReference type="EMBL" id="BCD70501.1"/>
    </source>
</evidence>
<dbReference type="SUPFAM" id="SSF52540">
    <property type="entry name" value="P-loop containing nucleoside triphosphate hydrolases"/>
    <property type="match status" value="1"/>
</dbReference>
<keyword evidence="3" id="KW-0547">Nucleotide-binding</keyword>
<dbReference type="InterPro" id="IPR003593">
    <property type="entry name" value="AAA+_ATPase"/>
</dbReference>
<dbReference type="Pfam" id="PF08352">
    <property type="entry name" value="oligo_HPY"/>
    <property type="match status" value="1"/>
</dbReference>
<dbReference type="GO" id="GO:0015833">
    <property type="term" value="P:peptide transport"/>
    <property type="evidence" value="ECO:0007669"/>
    <property type="project" value="InterPro"/>
</dbReference>
<dbReference type="PROSITE" id="PS50893">
    <property type="entry name" value="ABC_TRANSPORTER_2"/>
    <property type="match status" value="1"/>
</dbReference>
<keyword evidence="4 7" id="KW-0067">ATP-binding</keyword>
<protein>
    <submittedName>
        <fullName evidence="7">Dipeptide ABC transporter ATP-binding protein DppF</fullName>
    </submittedName>
</protein>
<dbReference type="Proteomes" id="UP000317935">
    <property type="component" value="Chromosome"/>
</dbReference>
<dbReference type="InterPro" id="IPR013563">
    <property type="entry name" value="Oligopep_ABC_C"/>
</dbReference>
<dbReference type="GO" id="GO:0055085">
    <property type="term" value="P:transmembrane transport"/>
    <property type="evidence" value="ECO:0007669"/>
    <property type="project" value="UniProtKB-ARBA"/>
</dbReference>
<dbReference type="GeneID" id="56928362"/>
<dbReference type="RefSeq" id="WP_006564150.1">
    <property type="nucleotide sequence ID" value="NZ_AP019774.1"/>
</dbReference>
<proteinExistence type="inferred from homology"/>
<evidence type="ECO:0000256" key="3">
    <source>
        <dbReference type="ARBA" id="ARBA00022741"/>
    </source>
</evidence>
<organism evidence="7 8">
    <name type="scientific">Helicobacter suis</name>
    <dbReference type="NCBI Taxonomy" id="104628"/>
    <lineage>
        <taxon>Bacteria</taxon>
        <taxon>Pseudomonadati</taxon>
        <taxon>Campylobacterota</taxon>
        <taxon>Epsilonproteobacteria</taxon>
        <taxon>Campylobacterales</taxon>
        <taxon>Helicobacteraceae</taxon>
        <taxon>Helicobacter</taxon>
    </lineage>
</organism>
<dbReference type="SMART" id="SM00382">
    <property type="entry name" value="AAA"/>
    <property type="match status" value="1"/>
</dbReference>
<dbReference type="Pfam" id="PF00005">
    <property type="entry name" value="ABC_tran"/>
    <property type="match status" value="1"/>
</dbReference>
<name>A0A6J4CYQ1_9HELI</name>
<evidence type="ECO:0000313" key="9">
    <source>
        <dbReference type="Proteomes" id="UP000509742"/>
    </source>
</evidence>
<dbReference type="PANTHER" id="PTHR43776:SF7">
    <property type="entry name" value="D,D-DIPEPTIDE TRANSPORT ATP-BINDING PROTEIN DDPF-RELATED"/>
    <property type="match status" value="1"/>
</dbReference>
<dbReference type="Gene3D" id="3.40.50.300">
    <property type="entry name" value="P-loop containing nucleotide triphosphate hydrolases"/>
    <property type="match status" value="1"/>
</dbReference>
<dbReference type="Proteomes" id="UP000509742">
    <property type="component" value="Chromosome"/>
</dbReference>
<dbReference type="AlphaFoldDB" id="A0A6J4CYQ1"/>
<dbReference type="EMBL" id="AP023036">
    <property type="protein sequence ID" value="BCD45644.1"/>
    <property type="molecule type" value="Genomic_DNA"/>
</dbReference>
<accession>A0A6J4CYQ1</accession>
<keyword evidence="2" id="KW-0813">Transport</keyword>